<dbReference type="EnsemblBacteria" id="ABA53616">
    <property type="protein sequence ID" value="ABA53616"/>
    <property type="gene ID" value="BURPS1710b_A2587"/>
</dbReference>
<reference evidence="2 3" key="1">
    <citation type="submission" date="2005-09" db="EMBL/GenBank/DDBJ databases">
        <authorList>
            <person name="Woods D.E."/>
            <person name="Nierman W.C."/>
        </authorList>
    </citation>
    <scope>NUCLEOTIDE SEQUENCE [LARGE SCALE GENOMIC DNA]</scope>
    <source>
        <strain evidence="2 3">1710b</strain>
    </source>
</reference>
<feature type="compositionally biased region" description="Polar residues" evidence="1">
    <location>
        <begin position="20"/>
        <end position="32"/>
    </location>
</feature>
<organism evidence="2 3">
    <name type="scientific">Burkholderia pseudomallei (strain 1710b)</name>
    <dbReference type="NCBI Taxonomy" id="320372"/>
    <lineage>
        <taxon>Bacteria</taxon>
        <taxon>Pseudomonadati</taxon>
        <taxon>Pseudomonadota</taxon>
        <taxon>Betaproteobacteria</taxon>
        <taxon>Burkholderiales</taxon>
        <taxon>Burkholderiaceae</taxon>
        <taxon>Burkholderia</taxon>
        <taxon>pseudomallei group</taxon>
    </lineage>
</organism>
<feature type="region of interest" description="Disordered" evidence="1">
    <location>
        <begin position="1"/>
        <end position="32"/>
    </location>
</feature>
<sequence length="32" mass="3306">MLPASRITHHAPRECANARPSASTMPSGTGVT</sequence>
<evidence type="ECO:0000313" key="3">
    <source>
        <dbReference type="Proteomes" id="UP000002700"/>
    </source>
</evidence>
<dbReference type="Proteomes" id="UP000002700">
    <property type="component" value="Chromosome II"/>
</dbReference>
<name>Q3JFB6_BURP1</name>
<evidence type="ECO:0000256" key="1">
    <source>
        <dbReference type="SAM" id="MobiDB-lite"/>
    </source>
</evidence>
<proteinExistence type="predicted"/>
<dbReference type="AlphaFoldDB" id="Q3JFB6"/>
<dbReference type="KEGG" id="bpm:BURPS1710b_A2587"/>
<accession>Q3JFB6</accession>
<protein>
    <submittedName>
        <fullName evidence="2">Uncharacterized protein</fullName>
    </submittedName>
</protein>
<gene>
    <name evidence="2" type="ordered locus">BURPS1710b_A2587</name>
</gene>
<evidence type="ECO:0000313" key="2">
    <source>
        <dbReference type="EMBL" id="ABA53616.1"/>
    </source>
</evidence>
<dbReference type="EMBL" id="CP000125">
    <property type="protein sequence ID" value="ABA53616.1"/>
    <property type="molecule type" value="Genomic_DNA"/>
</dbReference>
<dbReference type="HOGENOM" id="CLU_219665_0_0_4"/>